<organism evidence="1 2">
    <name type="scientific">Cetraspora pellucida</name>
    <dbReference type="NCBI Taxonomy" id="1433469"/>
    <lineage>
        <taxon>Eukaryota</taxon>
        <taxon>Fungi</taxon>
        <taxon>Fungi incertae sedis</taxon>
        <taxon>Mucoromycota</taxon>
        <taxon>Glomeromycotina</taxon>
        <taxon>Glomeromycetes</taxon>
        <taxon>Diversisporales</taxon>
        <taxon>Gigasporaceae</taxon>
        <taxon>Cetraspora</taxon>
    </lineage>
</organism>
<comment type="caution">
    <text evidence="1">The sequence shown here is derived from an EMBL/GenBank/DDBJ whole genome shotgun (WGS) entry which is preliminary data.</text>
</comment>
<protein>
    <submittedName>
        <fullName evidence="1">6767_t:CDS:1</fullName>
    </submittedName>
</protein>
<dbReference type="Proteomes" id="UP000789366">
    <property type="component" value="Unassembled WGS sequence"/>
</dbReference>
<evidence type="ECO:0000313" key="2">
    <source>
        <dbReference type="Proteomes" id="UP000789366"/>
    </source>
</evidence>
<proteinExistence type="predicted"/>
<evidence type="ECO:0000313" key="1">
    <source>
        <dbReference type="EMBL" id="CAG8767087.1"/>
    </source>
</evidence>
<sequence length="77" mass="8621">MTSSFLSKFFLSFLSCHLITINVSSPFLDMVYQSGNVTLKTMQLFRLGILAQMTLLQGYAVLQTWFIGPSDSTSSCR</sequence>
<dbReference type="EMBL" id="CAJVPW010051784">
    <property type="protein sequence ID" value="CAG8767087.1"/>
    <property type="molecule type" value="Genomic_DNA"/>
</dbReference>
<name>A0ACA9QWC7_9GLOM</name>
<reference evidence="1" key="1">
    <citation type="submission" date="2021-06" db="EMBL/GenBank/DDBJ databases">
        <authorList>
            <person name="Kallberg Y."/>
            <person name="Tangrot J."/>
            <person name="Rosling A."/>
        </authorList>
    </citation>
    <scope>NUCLEOTIDE SEQUENCE</scope>
    <source>
        <strain evidence="1">28 12/20/2015</strain>
    </source>
</reference>
<gene>
    <name evidence="1" type="ORF">SPELUC_LOCUS15537</name>
</gene>
<accession>A0ACA9QWC7</accession>
<feature type="non-terminal residue" evidence="1">
    <location>
        <position position="77"/>
    </location>
</feature>
<keyword evidence="2" id="KW-1185">Reference proteome</keyword>